<feature type="transmembrane region" description="Helical" evidence="1">
    <location>
        <begin position="271"/>
        <end position="292"/>
    </location>
</feature>
<feature type="transmembrane region" description="Helical" evidence="1">
    <location>
        <begin position="7"/>
        <end position="25"/>
    </location>
</feature>
<dbReference type="InterPro" id="IPR000620">
    <property type="entry name" value="EamA_dom"/>
</dbReference>
<comment type="caution">
    <text evidence="3">The sequence shown here is derived from an EMBL/GenBank/DDBJ whole genome shotgun (WGS) entry which is preliminary data.</text>
</comment>
<sequence>MTAPPRSAVLAMVAGAALISTTGIFVKWAQVAPSVSAFYRMAFGGGMLLLMLLAQRRWQGVNRRDVLWMLFPAVAFAVDLVLWHRCIRDVGPGLATLLGNFQVFVMALAGVWFYREKLGWRFAAGLALAFAGLWLLVGRNWGAFDAQYRLGVWFGILTGVAYAIYMLSFRHAQKEKLRREPAVLLCLNSLLCAGVLALIVGIEGGSFAIPDSQSLLALLGLAFFGQVLGWLLIVRAMPQLPASLVGLLLLLQPGLSFVLDVILFGRPTVGMDWLGLVASLAGIFLAGAFSSVRKSDEAVAK</sequence>
<accession>A0A4R6Z9N3</accession>
<keyword evidence="4" id="KW-1185">Reference proteome</keyword>
<evidence type="ECO:0000313" key="4">
    <source>
        <dbReference type="Proteomes" id="UP000295293"/>
    </source>
</evidence>
<keyword evidence="1" id="KW-0472">Membrane</keyword>
<dbReference type="InterPro" id="IPR037185">
    <property type="entry name" value="EmrE-like"/>
</dbReference>
<dbReference type="Proteomes" id="UP000295293">
    <property type="component" value="Unassembled WGS sequence"/>
</dbReference>
<gene>
    <name evidence="3" type="ORF">DFR29_101240</name>
</gene>
<feature type="transmembrane region" description="Helical" evidence="1">
    <location>
        <begin position="150"/>
        <end position="169"/>
    </location>
</feature>
<protein>
    <submittedName>
        <fullName evidence="3">Threonine/homoserine efflux transporter RhtA</fullName>
    </submittedName>
</protein>
<feature type="transmembrane region" description="Helical" evidence="1">
    <location>
        <begin position="214"/>
        <end position="233"/>
    </location>
</feature>
<feature type="domain" description="EamA" evidence="2">
    <location>
        <begin position="150"/>
        <end position="286"/>
    </location>
</feature>
<keyword evidence="1" id="KW-0812">Transmembrane</keyword>
<feature type="transmembrane region" description="Helical" evidence="1">
    <location>
        <begin position="245"/>
        <end position="265"/>
    </location>
</feature>
<feature type="domain" description="EamA" evidence="2">
    <location>
        <begin position="7"/>
        <end position="137"/>
    </location>
</feature>
<dbReference type="PANTHER" id="PTHR22911">
    <property type="entry name" value="ACYL-MALONYL CONDENSING ENZYME-RELATED"/>
    <property type="match status" value="1"/>
</dbReference>
<dbReference type="SUPFAM" id="SSF103481">
    <property type="entry name" value="Multidrug resistance efflux transporter EmrE"/>
    <property type="match status" value="2"/>
</dbReference>
<feature type="transmembrane region" description="Helical" evidence="1">
    <location>
        <begin position="90"/>
        <end position="113"/>
    </location>
</feature>
<proteinExistence type="predicted"/>
<dbReference type="OrthoDB" id="5625838at2"/>
<reference evidence="3 4" key="1">
    <citation type="submission" date="2019-03" db="EMBL/GenBank/DDBJ databases">
        <title>Genomic Encyclopedia of Type Strains, Phase IV (KMG-IV): sequencing the most valuable type-strain genomes for metagenomic binning, comparative biology and taxonomic classification.</title>
        <authorList>
            <person name="Goeker M."/>
        </authorList>
    </citation>
    <scope>NUCLEOTIDE SEQUENCE [LARGE SCALE GENOMIC DNA]</scope>
    <source>
        <strain evidence="3 4">DSM 21667</strain>
    </source>
</reference>
<keyword evidence="1" id="KW-1133">Transmembrane helix</keyword>
<evidence type="ECO:0000259" key="2">
    <source>
        <dbReference type="Pfam" id="PF00892"/>
    </source>
</evidence>
<evidence type="ECO:0000256" key="1">
    <source>
        <dbReference type="SAM" id="Phobius"/>
    </source>
</evidence>
<name>A0A4R6Z9N3_9GAMM</name>
<organism evidence="3 4">
    <name type="scientific">Tahibacter aquaticus</name>
    <dbReference type="NCBI Taxonomy" id="520092"/>
    <lineage>
        <taxon>Bacteria</taxon>
        <taxon>Pseudomonadati</taxon>
        <taxon>Pseudomonadota</taxon>
        <taxon>Gammaproteobacteria</taxon>
        <taxon>Lysobacterales</taxon>
        <taxon>Rhodanobacteraceae</taxon>
        <taxon>Tahibacter</taxon>
    </lineage>
</organism>
<feature type="transmembrane region" description="Helical" evidence="1">
    <location>
        <begin position="181"/>
        <end position="202"/>
    </location>
</feature>
<dbReference type="EMBL" id="SNZH01000001">
    <property type="protein sequence ID" value="TDR48620.1"/>
    <property type="molecule type" value="Genomic_DNA"/>
</dbReference>
<dbReference type="PANTHER" id="PTHR22911:SF102">
    <property type="entry name" value="MEMBRANE PROTEIN"/>
    <property type="match status" value="1"/>
</dbReference>
<feature type="transmembrane region" description="Helical" evidence="1">
    <location>
        <begin position="37"/>
        <end position="54"/>
    </location>
</feature>
<evidence type="ECO:0000313" key="3">
    <source>
        <dbReference type="EMBL" id="TDR48620.1"/>
    </source>
</evidence>
<feature type="transmembrane region" description="Helical" evidence="1">
    <location>
        <begin position="66"/>
        <end position="84"/>
    </location>
</feature>
<dbReference type="RefSeq" id="WP_133816741.1">
    <property type="nucleotide sequence ID" value="NZ_SNZH01000001.1"/>
</dbReference>
<feature type="transmembrane region" description="Helical" evidence="1">
    <location>
        <begin position="120"/>
        <end position="138"/>
    </location>
</feature>
<dbReference type="GO" id="GO:0016020">
    <property type="term" value="C:membrane"/>
    <property type="evidence" value="ECO:0007669"/>
    <property type="project" value="InterPro"/>
</dbReference>
<dbReference type="Pfam" id="PF00892">
    <property type="entry name" value="EamA"/>
    <property type="match status" value="2"/>
</dbReference>
<dbReference type="AlphaFoldDB" id="A0A4R6Z9N3"/>